<dbReference type="OrthoDB" id="9810303at2"/>
<keyword evidence="3" id="KW-0328">Glycosyltransferase</keyword>
<dbReference type="PANTHER" id="PTHR48090:SF10">
    <property type="entry name" value="GLUCOSYL-3-PHOSPHOGLYCERATE SYNTHASE"/>
    <property type="match status" value="1"/>
</dbReference>
<proteinExistence type="inferred from homology"/>
<dbReference type="PANTHER" id="PTHR48090">
    <property type="entry name" value="UNDECAPRENYL-PHOSPHATE 4-DEOXY-4-FORMAMIDO-L-ARABINOSE TRANSFERASE-RELATED"/>
    <property type="match status" value="1"/>
</dbReference>
<dbReference type="CDD" id="cd04179">
    <property type="entry name" value="DPM_DPG-synthase_like"/>
    <property type="match status" value="1"/>
</dbReference>
<dbReference type="SUPFAM" id="SSF53448">
    <property type="entry name" value="Nucleotide-diphospho-sugar transferases"/>
    <property type="match status" value="1"/>
</dbReference>
<dbReference type="EMBL" id="QJSX01000005">
    <property type="protein sequence ID" value="PYE54424.1"/>
    <property type="molecule type" value="Genomic_DNA"/>
</dbReference>
<keyword evidence="4 7" id="KW-0808">Transferase</keyword>
<dbReference type="Proteomes" id="UP000248326">
    <property type="component" value="Unassembled WGS sequence"/>
</dbReference>
<dbReference type="InterPro" id="IPR001173">
    <property type="entry name" value="Glyco_trans_2-like"/>
</dbReference>
<sequence length="228" mass="25252">MSEATPSQPSAYGVAVIIPAFNEESTIVDVVRPALAFTREVVVVSDGSTDGTARVAREAGAIVVELHSNGGKGPALYAGLLATNADIVILLDADLVGLTPEHLHTLLAPVANGELDMAIGVFNDGGFMTDFGNRMTKHLSGQRAVRREWLLGVPRLASERWPEPAITYALKNDRVKWGYVELHKLKQVMKEEKRGLWQGLKYRTKMYKDLLTFRKRRKERCSNQEAHE</sequence>
<dbReference type="AlphaFoldDB" id="A0A318S6M8"/>
<dbReference type="Pfam" id="PF00535">
    <property type="entry name" value="Glycos_transf_2"/>
    <property type="match status" value="1"/>
</dbReference>
<protein>
    <submittedName>
        <fullName evidence="7">Glycosyltransferase involved in cell wall biosynthesis</fullName>
    </submittedName>
</protein>
<name>A0A318S6M8_9DEIO</name>
<evidence type="ECO:0000256" key="4">
    <source>
        <dbReference type="ARBA" id="ARBA00022679"/>
    </source>
</evidence>
<dbReference type="InterPro" id="IPR029044">
    <property type="entry name" value="Nucleotide-diphossugar_trans"/>
</dbReference>
<evidence type="ECO:0000256" key="2">
    <source>
        <dbReference type="ARBA" id="ARBA00006739"/>
    </source>
</evidence>
<comment type="similarity">
    <text evidence="2">Belongs to the glycosyltransferase 2 family.</text>
</comment>
<dbReference type="Gene3D" id="3.90.550.10">
    <property type="entry name" value="Spore Coat Polysaccharide Biosynthesis Protein SpsA, Chain A"/>
    <property type="match status" value="1"/>
</dbReference>
<dbReference type="GO" id="GO:0016757">
    <property type="term" value="F:glycosyltransferase activity"/>
    <property type="evidence" value="ECO:0007669"/>
    <property type="project" value="UniProtKB-KW"/>
</dbReference>
<evidence type="ECO:0000259" key="6">
    <source>
        <dbReference type="Pfam" id="PF00535"/>
    </source>
</evidence>
<organism evidence="7 8">
    <name type="scientific">Deinococcus yavapaiensis KR-236</name>
    <dbReference type="NCBI Taxonomy" id="694435"/>
    <lineage>
        <taxon>Bacteria</taxon>
        <taxon>Thermotogati</taxon>
        <taxon>Deinococcota</taxon>
        <taxon>Deinococci</taxon>
        <taxon>Deinococcales</taxon>
        <taxon>Deinococcaceae</taxon>
        <taxon>Deinococcus</taxon>
    </lineage>
</organism>
<dbReference type="RefSeq" id="WP_110886216.1">
    <property type="nucleotide sequence ID" value="NZ_QJSX01000005.1"/>
</dbReference>
<comment type="cofactor">
    <cofactor evidence="1">
        <name>Mg(2+)</name>
        <dbReference type="ChEBI" id="CHEBI:18420"/>
    </cofactor>
</comment>
<reference evidence="7 8" key="1">
    <citation type="submission" date="2018-06" db="EMBL/GenBank/DDBJ databases">
        <title>Genomic Encyclopedia of Type Strains, Phase IV (KMG-IV): sequencing the most valuable type-strain genomes for metagenomic binning, comparative biology and taxonomic classification.</title>
        <authorList>
            <person name="Goeker M."/>
        </authorList>
    </citation>
    <scope>NUCLEOTIDE SEQUENCE [LARGE SCALE GENOMIC DNA]</scope>
    <source>
        <strain evidence="7 8">DSM 18048</strain>
    </source>
</reference>
<comment type="caution">
    <text evidence="7">The sequence shown here is derived from an EMBL/GenBank/DDBJ whole genome shotgun (WGS) entry which is preliminary data.</text>
</comment>
<evidence type="ECO:0000313" key="7">
    <source>
        <dbReference type="EMBL" id="PYE54424.1"/>
    </source>
</evidence>
<evidence type="ECO:0000256" key="3">
    <source>
        <dbReference type="ARBA" id="ARBA00022676"/>
    </source>
</evidence>
<keyword evidence="8" id="KW-1185">Reference proteome</keyword>
<feature type="domain" description="Glycosyltransferase 2-like" evidence="6">
    <location>
        <begin position="16"/>
        <end position="143"/>
    </location>
</feature>
<keyword evidence="5" id="KW-0460">Magnesium</keyword>
<gene>
    <name evidence="7" type="ORF">DES52_10561</name>
</gene>
<dbReference type="InterPro" id="IPR050256">
    <property type="entry name" value="Glycosyltransferase_2"/>
</dbReference>
<evidence type="ECO:0000256" key="1">
    <source>
        <dbReference type="ARBA" id="ARBA00001946"/>
    </source>
</evidence>
<accession>A0A318S6M8</accession>
<evidence type="ECO:0000256" key="5">
    <source>
        <dbReference type="ARBA" id="ARBA00022842"/>
    </source>
</evidence>
<evidence type="ECO:0000313" key="8">
    <source>
        <dbReference type="Proteomes" id="UP000248326"/>
    </source>
</evidence>